<proteinExistence type="predicted"/>
<dbReference type="VEuPathDB" id="FungiDB:PHYBLDRAFT_65587"/>
<reference evidence="2" key="1">
    <citation type="submission" date="2015-06" db="EMBL/GenBank/DDBJ databases">
        <title>Expansion of signal transduction pathways in fungi by whole-genome duplication.</title>
        <authorList>
            <consortium name="DOE Joint Genome Institute"/>
            <person name="Corrochano L.M."/>
            <person name="Kuo A."/>
            <person name="Marcet-Houben M."/>
            <person name="Polaino S."/>
            <person name="Salamov A."/>
            <person name="Villalobos J.M."/>
            <person name="Alvarez M.I."/>
            <person name="Avalos J."/>
            <person name="Benito E.P."/>
            <person name="Benoit I."/>
            <person name="Burger G."/>
            <person name="Camino L.P."/>
            <person name="Canovas D."/>
            <person name="Cerda-Olmedo E."/>
            <person name="Cheng J.-F."/>
            <person name="Dominguez A."/>
            <person name="Elias M."/>
            <person name="Eslava A.P."/>
            <person name="Glaser F."/>
            <person name="Grimwood J."/>
            <person name="Gutierrez G."/>
            <person name="Heitman J."/>
            <person name="Henrissat B."/>
            <person name="Iturriaga E.A."/>
            <person name="Lang B.F."/>
            <person name="Lavin J.L."/>
            <person name="Lee S."/>
            <person name="Li W."/>
            <person name="Lindquist E."/>
            <person name="Lopez-Garcia S."/>
            <person name="Luque E.M."/>
            <person name="Marcos A.T."/>
            <person name="Martin J."/>
            <person name="McCluskey K."/>
            <person name="Medina H.R."/>
            <person name="Miralles-Duran A."/>
            <person name="Miyazaki A."/>
            <person name="Munoz-Torres E."/>
            <person name="Oguiza J.A."/>
            <person name="Ohm R."/>
            <person name="Olmedo M."/>
            <person name="Orejas M."/>
            <person name="Ortiz-Castellanos L."/>
            <person name="Pisabarro A.G."/>
            <person name="Rodriguez-Romero J."/>
            <person name="Ruiz-Herrera J."/>
            <person name="Ruiz-Vazquez R."/>
            <person name="Sanz C."/>
            <person name="Schackwitz W."/>
            <person name="Schmutz J."/>
            <person name="Shahriari M."/>
            <person name="Shelest E."/>
            <person name="Silva-Franco F."/>
            <person name="Soanes D."/>
            <person name="Syed K."/>
            <person name="Tagua V.G."/>
            <person name="Talbot N.J."/>
            <person name="Thon M."/>
            <person name="De vries R.P."/>
            <person name="Wiebenga A."/>
            <person name="Yadav J.S."/>
            <person name="Braun E.L."/>
            <person name="Baker S."/>
            <person name="Garre V."/>
            <person name="Horwitz B."/>
            <person name="Torres-Martinez S."/>
            <person name="Idnurm A."/>
            <person name="Herrera-Estrella A."/>
            <person name="Gabaldon T."/>
            <person name="Grigoriev I.V."/>
        </authorList>
    </citation>
    <scope>NUCLEOTIDE SEQUENCE [LARGE SCALE GENOMIC DNA]</scope>
    <source>
        <strain evidence="2">NRRL 1555(-)</strain>
    </source>
</reference>
<dbReference type="InterPro" id="IPR032675">
    <property type="entry name" value="LRR_dom_sf"/>
</dbReference>
<dbReference type="EMBL" id="KV440983">
    <property type="protein sequence ID" value="OAD72368.1"/>
    <property type="molecule type" value="Genomic_DNA"/>
</dbReference>
<dbReference type="SUPFAM" id="SSF81383">
    <property type="entry name" value="F-box domain"/>
    <property type="match status" value="1"/>
</dbReference>
<dbReference type="GeneID" id="29002393"/>
<dbReference type="SUPFAM" id="SSF52047">
    <property type="entry name" value="RNI-like"/>
    <property type="match status" value="2"/>
</dbReference>
<dbReference type="Gene3D" id="3.80.10.10">
    <property type="entry name" value="Ribonuclease Inhibitor"/>
    <property type="match status" value="1"/>
</dbReference>
<sequence>MSQFTIPFEIFEVIAGFLDLKDKIQCALVCKQWLPQFTEFIWKEIKISSQRKLATICDLSNPKNKVYITNGHHVHILELQVCVDATDIQLYALQKCFPNIRRLVLEYEAFIGEDFGKYTNWSLWRSLTEMSLNLDTVDIFIADLEFQKILACVPHLTWLKIVQNKAGDVKSVNPECLEILHKYLQKLKYLSLDLEFEDIADASLGFNPKLTPITSLQTLITPICAMEYRWMYYFATKYPNLRTIKTNSSGPTRQFRMSPVHLPAISTSQDLFKQLTSLDISISNGSIFYLAYWTRVFSLGIPLKHIELNVTEVGTNDPPFAENIIKQCINSYGKLLESLIVNVYGLHSKYWDVLAVLDSYPHLVSLTLRTRHTIIPLDTVLDCYSGLKRLLIDSYQLTTDESLAEIVKPHGLRILGIKNSHFYYNILCYISGRCKNINYMSMSFVHITGPVSPKTGNLYIDMSHTHLKAFVHSNVRYNVSDAVESVENSINFIHLNASSTYPNRRENTKTTPVLKSLPWYKKIALYPRYNNPFTSKSHSKVESDAIWFYSSYLSNWNGVMGDFTWQLEQMEIETALQYFENFSLRKIPVNRGFGNSENINDLRERWKIDLYRGYVTLKLGSVIHYSFPFELGAIDYNWDEEYNALI</sequence>
<dbReference type="CDD" id="cd09917">
    <property type="entry name" value="F-box_SF"/>
    <property type="match status" value="1"/>
</dbReference>
<dbReference type="Proteomes" id="UP000077315">
    <property type="component" value="Unassembled WGS sequence"/>
</dbReference>
<dbReference type="RefSeq" id="XP_018290408.1">
    <property type="nucleotide sequence ID" value="XM_018441487.1"/>
</dbReference>
<keyword evidence="2" id="KW-1185">Reference proteome</keyword>
<evidence type="ECO:0008006" key="3">
    <source>
        <dbReference type="Google" id="ProtNLM"/>
    </source>
</evidence>
<evidence type="ECO:0000313" key="2">
    <source>
        <dbReference type="Proteomes" id="UP000077315"/>
    </source>
</evidence>
<gene>
    <name evidence="1" type="ORF">PHYBLDRAFT_65587</name>
</gene>
<dbReference type="InParanoid" id="A0A162N9J9"/>
<dbReference type="InterPro" id="IPR036047">
    <property type="entry name" value="F-box-like_dom_sf"/>
</dbReference>
<organism evidence="1 2">
    <name type="scientific">Phycomyces blakesleeanus (strain ATCC 8743b / DSM 1359 / FGSC 10004 / NBRC 33097 / NRRL 1555)</name>
    <dbReference type="NCBI Taxonomy" id="763407"/>
    <lineage>
        <taxon>Eukaryota</taxon>
        <taxon>Fungi</taxon>
        <taxon>Fungi incertae sedis</taxon>
        <taxon>Mucoromycota</taxon>
        <taxon>Mucoromycotina</taxon>
        <taxon>Mucoromycetes</taxon>
        <taxon>Mucorales</taxon>
        <taxon>Phycomycetaceae</taxon>
        <taxon>Phycomyces</taxon>
    </lineage>
</organism>
<evidence type="ECO:0000313" key="1">
    <source>
        <dbReference type="EMBL" id="OAD72368.1"/>
    </source>
</evidence>
<dbReference type="OrthoDB" id="2216482at2759"/>
<name>A0A162N9J9_PHYB8</name>
<accession>A0A162N9J9</accession>
<protein>
    <recommendedName>
        <fullName evidence="3">F-box domain-containing protein</fullName>
    </recommendedName>
</protein>
<dbReference type="AlphaFoldDB" id="A0A162N9J9"/>